<keyword evidence="4" id="KW-1185">Reference proteome</keyword>
<dbReference type="CDD" id="cd03801">
    <property type="entry name" value="GT4_PimA-like"/>
    <property type="match status" value="1"/>
</dbReference>
<comment type="caution">
    <text evidence="3">The sequence shown here is derived from an EMBL/GenBank/DDBJ whole genome shotgun (WGS) entry which is preliminary data.</text>
</comment>
<name>A0A2S8SWQ3_9BACT</name>
<dbReference type="EMBL" id="NIGF01000002">
    <property type="protein sequence ID" value="PQV65204.1"/>
    <property type="molecule type" value="Genomic_DNA"/>
</dbReference>
<dbReference type="SUPFAM" id="SSF53756">
    <property type="entry name" value="UDP-Glycosyltransferase/glycogen phosphorylase"/>
    <property type="match status" value="1"/>
</dbReference>
<evidence type="ECO:0000259" key="2">
    <source>
        <dbReference type="Pfam" id="PF13439"/>
    </source>
</evidence>
<dbReference type="InParanoid" id="A0A2S8SWQ3"/>
<keyword evidence="3" id="KW-0808">Transferase</keyword>
<dbReference type="InterPro" id="IPR001296">
    <property type="entry name" value="Glyco_trans_1"/>
</dbReference>
<evidence type="ECO:0000313" key="4">
    <source>
        <dbReference type="Proteomes" id="UP000237684"/>
    </source>
</evidence>
<evidence type="ECO:0000259" key="1">
    <source>
        <dbReference type="Pfam" id="PF00534"/>
    </source>
</evidence>
<dbReference type="PANTHER" id="PTHR45947">
    <property type="entry name" value="SULFOQUINOVOSYL TRANSFERASE SQD2"/>
    <property type="match status" value="1"/>
</dbReference>
<dbReference type="GO" id="GO:0016758">
    <property type="term" value="F:hexosyltransferase activity"/>
    <property type="evidence" value="ECO:0007669"/>
    <property type="project" value="TreeGrafter"/>
</dbReference>
<evidence type="ECO:0000313" key="3">
    <source>
        <dbReference type="EMBL" id="PQV65204.1"/>
    </source>
</evidence>
<accession>A0A2S8SWQ3</accession>
<reference evidence="3 4" key="1">
    <citation type="journal article" date="2018" name="Syst. Appl. Microbiol.">
        <title>Abditibacterium utsteinense sp. nov., the first cultivated member of candidate phylum FBP, isolated from ice-free Antarctic soil samples.</title>
        <authorList>
            <person name="Tahon G."/>
            <person name="Tytgat B."/>
            <person name="Lebbe L."/>
            <person name="Carlier A."/>
            <person name="Willems A."/>
        </authorList>
    </citation>
    <scope>NUCLEOTIDE SEQUENCE [LARGE SCALE GENOMIC DNA]</scope>
    <source>
        <strain evidence="3 4">LMG 29911</strain>
    </source>
</reference>
<dbReference type="RefSeq" id="WP_105482532.1">
    <property type="nucleotide sequence ID" value="NZ_NIGF01000002.1"/>
</dbReference>
<dbReference type="InterPro" id="IPR050194">
    <property type="entry name" value="Glycosyltransferase_grp1"/>
</dbReference>
<proteinExistence type="predicted"/>
<feature type="domain" description="Glycosyl transferase family 1" evidence="1">
    <location>
        <begin position="208"/>
        <end position="365"/>
    </location>
</feature>
<protein>
    <submittedName>
        <fullName evidence="3">Glycosyltransferase involved in cell wall bisynthesis</fullName>
    </submittedName>
</protein>
<dbReference type="Gene3D" id="3.40.50.2000">
    <property type="entry name" value="Glycogen Phosphorylase B"/>
    <property type="match status" value="2"/>
</dbReference>
<dbReference type="OrthoDB" id="9787617at2"/>
<dbReference type="Pfam" id="PF00534">
    <property type="entry name" value="Glycos_transf_1"/>
    <property type="match status" value="1"/>
</dbReference>
<dbReference type="Proteomes" id="UP000237684">
    <property type="component" value="Unassembled WGS sequence"/>
</dbReference>
<sequence length="403" mass="44017">MNILMLQDAVFADKPGGSRVVSRQLARGLAERGHQITFLVARQAPGTPDDEKTGAIRIVRYSGAGQAAAFVREGRQSAARLWQEAPFDIVHTQFAYAAHGPAQAFPRDAIHIRSFYGPWDAEGYVEDSARLAALKTPLSRVKMSLQRAIKRRVRHQTEAQSLARSRAVIVLSEHSRREALSFGTSPERIHLVHGGVDTQRFVPPAGGREAARGALDVPQNGPLLFCVRRLAPRMGLDNLLLAMRAVVKRHPDATLLLGGSGPERARLEQLIVSLELTKNVRLLGFIPENQLVSYYAAADLFVLPTTALEGFGLVTVEALSCGTPVLGTPIGATPEILGKLDKRLLAPSASADGIAQGICNFLENSWRSDLTSDRLHDFVLQNYNWQHHVDAVETLYQALLAAK</sequence>
<feature type="domain" description="Glycosyltransferase subfamily 4-like N-terminal" evidence="2">
    <location>
        <begin position="15"/>
        <end position="200"/>
    </location>
</feature>
<dbReference type="Pfam" id="PF13439">
    <property type="entry name" value="Glyco_transf_4"/>
    <property type="match status" value="1"/>
</dbReference>
<dbReference type="AlphaFoldDB" id="A0A2S8SWQ3"/>
<organism evidence="3 4">
    <name type="scientific">Abditibacterium utsteinense</name>
    <dbReference type="NCBI Taxonomy" id="1960156"/>
    <lineage>
        <taxon>Bacteria</taxon>
        <taxon>Pseudomonadati</taxon>
        <taxon>Abditibacteriota</taxon>
        <taxon>Abditibacteriia</taxon>
        <taxon>Abditibacteriales</taxon>
        <taxon>Abditibacteriaceae</taxon>
        <taxon>Abditibacterium</taxon>
    </lineage>
</organism>
<dbReference type="PANTHER" id="PTHR45947:SF3">
    <property type="entry name" value="SULFOQUINOVOSYL TRANSFERASE SQD2"/>
    <property type="match status" value="1"/>
</dbReference>
<dbReference type="InterPro" id="IPR028098">
    <property type="entry name" value="Glyco_trans_4-like_N"/>
</dbReference>
<gene>
    <name evidence="3" type="ORF">B1R32_102213</name>
</gene>